<comment type="caution">
    <text evidence="2">The sequence shown here is derived from an EMBL/GenBank/DDBJ whole genome shotgun (WGS) entry which is preliminary data.</text>
</comment>
<dbReference type="EMBL" id="BMVP01000009">
    <property type="protein sequence ID" value="GHB70097.1"/>
    <property type="molecule type" value="Genomic_DNA"/>
</dbReference>
<accession>A0ABQ3EWZ0</accession>
<name>A0ABQ3EWZ0_9ACTN</name>
<evidence type="ECO:0000256" key="1">
    <source>
        <dbReference type="SAM" id="MobiDB-lite"/>
    </source>
</evidence>
<keyword evidence="3" id="KW-1185">Reference proteome</keyword>
<reference evidence="3" key="1">
    <citation type="journal article" date="2019" name="Int. J. Syst. Evol. Microbiol.">
        <title>The Global Catalogue of Microorganisms (GCM) 10K type strain sequencing project: providing services to taxonomists for standard genome sequencing and annotation.</title>
        <authorList>
            <consortium name="The Broad Institute Genomics Platform"/>
            <consortium name="The Broad Institute Genome Sequencing Center for Infectious Disease"/>
            <person name="Wu L."/>
            <person name="Ma J."/>
        </authorList>
    </citation>
    <scope>NUCLEOTIDE SEQUENCE [LARGE SCALE GENOMIC DNA]</scope>
    <source>
        <strain evidence="3">JCM 4738</strain>
    </source>
</reference>
<proteinExistence type="predicted"/>
<evidence type="ECO:0000313" key="3">
    <source>
        <dbReference type="Proteomes" id="UP000642673"/>
    </source>
</evidence>
<gene>
    <name evidence="2" type="ORF">GCM10010347_45450</name>
</gene>
<feature type="region of interest" description="Disordered" evidence="1">
    <location>
        <begin position="1"/>
        <end position="102"/>
    </location>
</feature>
<protein>
    <submittedName>
        <fullName evidence="2">Uncharacterized protein</fullName>
    </submittedName>
</protein>
<evidence type="ECO:0000313" key="2">
    <source>
        <dbReference type="EMBL" id="GHB70097.1"/>
    </source>
</evidence>
<sequence>MFRTGQTGRHRRPVRPDGLPPRPAGGAVFRTGQTGRHRRPVHPDGLPPRPAGGAVFRTSQAGRHRPRARPGKAAALRAASAPTGSRTGRPGTGERRGQGMLG</sequence>
<dbReference type="Proteomes" id="UP000642673">
    <property type="component" value="Unassembled WGS sequence"/>
</dbReference>
<organism evidence="2 3">
    <name type="scientific">Streptomyces cirratus</name>
    <dbReference type="NCBI Taxonomy" id="68187"/>
    <lineage>
        <taxon>Bacteria</taxon>
        <taxon>Bacillati</taxon>
        <taxon>Actinomycetota</taxon>
        <taxon>Actinomycetes</taxon>
        <taxon>Kitasatosporales</taxon>
        <taxon>Streptomycetaceae</taxon>
        <taxon>Streptomyces</taxon>
    </lineage>
</organism>
<feature type="compositionally biased region" description="Basic and acidic residues" evidence="1">
    <location>
        <begin position="92"/>
        <end position="102"/>
    </location>
</feature>
<feature type="compositionally biased region" description="Low complexity" evidence="1">
    <location>
        <begin position="71"/>
        <end position="89"/>
    </location>
</feature>